<evidence type="ECO:0008006" key="4">
    <source>
        <dbReference type="Google" id="ProtNLM"/>
    </source>
</evidence>
<proteinExistence type="predicted"/>
<protein>
    <recommendedName>
        <fullName evidence="4">DUF3887 domain-containing protein</fullName>
    </recommendedName>
</protein>
<dbReference type="RefSeq" id="WP_184625494.1">
    <property type="nucleotide sequence ID" value="NZ_JACHCC010000006.1"/>
</dbReference>
<dbReference type="Proteomes" id="UP000521017">
    <property type="component" value="Unassembled WGS sequence"/>
</dbReference>
<feature type="chain" id="PRO_5031264330" description="DUF3887 domain-containing protein" evidence="1">
    <location>
        <begin position="24"/>
        <end position="154"/>
    </location>
</feature>
<reference evidence="2 3" key="1">
    <citation type="submission" date="2020-08" db="EMBL/GenBank/DDBJ databases">
        <title>Genomic Encyclopedia of Type Strains, Phase IV (KMG-V): Genome sequencing to study the core and pangenomes of soil and plant-associated prokaryotes.</title>
        <authorList>
            <person name="Whitman W."/>
        </authorList>
    </citation>
    <scope>NUCLEOTIDE SEQUENCE [LARGE SCALE GENOMIC DNA]</scope>
    <source>
        <strain evidence="2 3">M2T3</strain>
    </source>
</reference>
<accession>A0A7X0J3R2</accession>
<evidence type="ECO:0000313" key="3">
    <source>
        <dbReference type="Proteomes" id="UP000521017"/>
    </source>
</evidence>
<gene>
    <name evidence="2" type="ORF">HDF25_002727</name>
</gene>
<keyword evidence="1" id="KW-0732">Signal</keyword>
<evidence type="ECO:0000256" key="1">
    <source>
        <dbReference type="SAM" id="SignalP"/>
    </source>
</evidence>
<dbReference type="EMBL" id="JACHCC010000006">
    <property type="protein sequence ID" value="MBB6500579.1"/>
    <property type="molecule type" value="Genomic_DNA"/>
</dbReference>
<organism evidence="2 3">
    <name type="scientific">Pedobacter cryoconitis</name>
    <dbReference type="NCBI Taxonomy" id="188932"/>
    <lineage>
        <taxon>Bacteria</taxon>
        <taxon>Pseudomonadati</taxon>
        <taxon>Bacteroidota</taxon>
        <taxon>Sphingobacteriia</taxon>
        <taxon>Sphingobacteriales</taxon>
        <taxon>Sphingobacteriaceae</taxon>
        <taxon>Pedobacter</taxon>
    </lineage>
</organism>
<feature type="signal peptide" evidence="1">
    <location>
        <begin position="1"/>
        <end position="23"/>
    </location>
</feature>
<comment type="caution">
    <text evidence="2">The sequence shown here is derived from an EMBL/GenBank/DDBJ whole genome shotgun (WGS) entry which is preliminary data.</text>
</comment>
<name>A0A7X0J3R2_9SPHI</name>
<dbReference type="AlphaFoldDB" id="A0A7X0J3R2"/>
<sequence length="154" mass="17480">MKRLRTLFIALTLIMTGSGIANAQVVKATDPALQKIIDTFFKKYESSPGDAVDYIFGTNKSLRASNLQQINTLKEKLTATTSVIGAFNGAERIMSKKATSSFIFFSYLAKHENEPLRFTFIFYKPKDEWELYRFKFDDSVDAELEEAGKLNLIK</sequence>
<evidence type="ECO:0000313" key="2">
    <source>
        <dbReference type="EMBL" id="MBB6500579.1"/>
    </source>
</evidence>